<feature type="compositionally biased region" description="Polar residues" evidence="2">
    <location>
        <begin position="19"/>
        <end position="28"/>
    </location>
</feature>
<gene>
    <name evidence="4" type="primary">exoc3l4</name>
</gene>
<reference evidence="4" key="3">
    <citation type="submission" date="2025-09" db="UniProtKB">
        <authorList>
            <consortium name="Ensembl"/>
        </authorList>
    </citation>
    <scope>IDENTIFICATION</scope>
</reference>
<keyword evidence="5" id="KW-1185">Reference proteome</keyword>
<dbReference type="Pfam" id="PF06046">
    <property type="entry name" value="Sec6"/>
    <property type="match status" value="1"/>
</dbReference>
<accession>A0A673BFH9</accession>
<dbReference type="GO" id="GO:0003906">
    <property type="term" value="F:DNA-(apurinic or apyrimidinic site) endonuclease activity"/>
    <property type="evidence" value="ECO:0007669"/>
    <property type="project" value="InterPro"/>
</dbReference>
<dbReference type="InParanoid" id="A0A673BFH9"/>
<name>A0A673BFH9_9TELE</name>
<dbReference type="OrthoDB" id="190098at2759"/>
<comment type="similarity">
    <text evidence="1">Belongs to the SEC6 family.</text>
</comment>
<evidence type="ECO:0000256" key="2">
    <source>
        <dbReference type="SAM" id="MobiDB-lite"/>
    </source>
</evidence>
<reference evidence="4" key="2">
    <citation type="submission" date="2025-08" db="UniProtKB">
        <authorList>
            <consortium name="Ensembl"/>
        </authorList>
    </citation>
    <scope>IDENTIFICATION</scope>
</reference>
<dbReference type="PANTHER" id="PTHR21292">
    <property type="entry name" value="EXOCYST COMPLEX COMPONENT SEC6-RELATED"/>
    <property type="match status" value="1"/>
</dbReference>
<dbReference type="PROSITE" id="PS51068">
    <property type="entry name" value="FPG_CAT"/>
    <property type="match status" value="1"/>
</dbReference>
<feature type="region of interest" description="Disordered" evidence="2">
    <location>
        <begin position="1"/>
        <end position="172"/>
    </location>
</feature>
<dbReference type="GO" id="GO:0006284">
    <property type="term" value="P:base-excision repair"/>
    <property type="evidence" value="ECO:0007669"/>
    <property type="project" value="InterPro"/>
</dbReference>
<dbReference type="InterPro" id="IPR010326">
    <property type="entry name" value="EXOC3/Sec6"/>
</dbReference>
<dbReference type="Ensembl" id="ENSSORT00005041579.1">
    <property type="protein sequence ID" value="ENSSORP00005040530.1"/>
    <property type="gene ID" value="ENSSORG00005018923.1"/>
</dbReference>
<dbReference type="GO" id="GO:0051601">
    <property type="term" value="P:exocyst localization"/>
    <property type="evidence" value="ECO:0007669"/>
    <property type="project" value="TreeGrafter"/>
</dbReference>
<feature type="compositionally biased region" description="Basic and acidic residues" evidence="2">
    <location>
        <begin position="7"/>
        <end position="18"/>
    </location>
</feature>
<dbReference type="InterPro" id="IPR012319">
    <property type="entry name" value="FPG_cat"/>
</dbReference>
<dbReference type="Gene3D" id="1.10.357.70">
    <property type="entry name" value="Exocyst complex component Sec6, C-terminal domain"/>
    <property type="match status" value="1"/>
</dbReference>
<dbReference type="Proteomes" id="UP000472271">
    <property type="component" value="Chromosome 22"/>
</dbReference>
<dbReference type="InterPro" id="IPR042532">
    <property type="entry name" value="EXOC3/Sec6_C"/>
</dbReference>
<dbReference type="GO" id="GO:0019104">
    <property type="term" value="F:DNA N-glycosylase activity"/>
    <property type="evidence" value="ECO:0007669"/>
    <property type="project" value="InterPro"/>
</dbReference>
<dbReference type="GO" id="GO:0006887">
    <property type="term" value="P:exocytosis"/>
    <property type="evidence" value="ECO:0007669"/>
    <property type="project" value="InterPro"/>
</dbReference>
<dbReference type="GO" id="GO:0000149">
    <property type="term" value="F:SNARE binding"/>
    <property type="evidence" value="ECO:0007669"/>
    <property type="project" value="TreeGrafter"/>
</dbReference>
<protein>
    <submittedName>
        <fullName evidence="4">Exocyst complex component 3-like protein 4</fullName>
    </submittedName>
</protein>
<proteinExistence type="inferred from homology"/>
<organism evidence="4 5">
    <name type="scientific">Sphaeramia orbicularis</name>
    <name type="common">orbiculate cardinalfish</name>
    <dbReference type="NCBI Taxonomy" id="375764"/>
    <lineage>
        <taxon>Eukaryota</taxon>
        <taxon>Metazoa</taxon>
        <taxon>Chordata</taxon>
        <taxon>Craniata</taxon>
        <taxon>Vertebrata</taxon>
        <taxon>Euteleostomi</taxon>
        <taxon>Actinopterygii</taxon>
        <taxon>Neopterygii</taxon>
        <taxon>Teleostei</taxon>
        <taxon>Neoteleostei</taxon>
        <taxon>Acanthomorphata</taxon>
        <taxon>Gobiaria</taxon>
        <taxon>Kurtiformes</taxon>
        <taxon>Apogonoidei</taxon>
        <taxon>Apogonidae</taxon>
        <taxon>Apogoninae</taxon>
        <taxon>Sphaeramia</taxon>
    </lineage>
</organism>
<feature type="compositionally biased region" description="Polar residues" evidence="2">
    <location>
        <begin position="100"/>
        <end position="116"/>
    </location>
</feature>
<dbReference type="AlphaFoldDB" id="A0A673BFH9"/>
<dbReference type="GO" id="GO:0008270">
    <property type="term" value="F:zinc ion binding"/>
    <property type="evidence" value="ECO:0007669"/>
    <property type="project" value="InterPro"/>
</dbReference>
<reference evidence="4" key="1">
    <citation type="submission" date="2019-06" db="EMBL/GenBank/DDBJ databases">
        <authorList>
            <consortium name="Wellcome Sanger Institute Data Sharing"/>
        </authorList>
    </citation>
    <scope>NUCLEOTIDE SEQUENCE [LARGE SCALE GENOMIC DNA]</scope>
</reference>
<evidence type="ECO:0000256" key="1">
    <source>
        <dbReference type="ARBA" id="ARBA00009447"/>
    </source>
</evidence>
<evidence type="ECO:0000313" key="5">
    <source>
        <dbReference type="Proteomes" id="UP000472271"/>
    </source>
</evidence>
<feature type="domain" description="Formamidopyrimidine-DNA glycosylase catalytic" evidence="3">
    <location>
        <begin position="178"/>
        <end position="350"/>
    </location>
</feature>
<feature type="compositionally biased region" description="Acidic residues" evidence="2">
    <location>
        <begin position="159"/>
        <end position="172"/>
    </location>
</feature>
<dbReference type="GO" id="GO:0000145">
    <property type="term" value="C:exocyst"/>
    <property type="evidence" value="ECO:0007669"/>
    <property type="project" value="InterPro"/>
</dbReference>
<evidence type="ECO:0000313" key="4">
    <source>
        <dbReference type="Ensembl" id="ENSSORP00005040530.1"/>
    </source>
</evidence>
<sequence length="784" mass="91224">MSVMMDRPVESADEDRASLKSNGKTSTDGAVKETLGMLQTFRRSIRRASGGKGSKVTPKADTAGNELASPQPPPSPSLSIRSAVTSPLKNMLKKKDEPESPTQKNKALSRSNTEPNIGNFLQRGASIRRSLFGPKKEKNKQELVPLSEGSAEEKKAEKEEEEEEEEAQEEMEEMYILPEIPHTPLSVMQINKLIEMEVLEEAHLNLLALRQEFQREQEQFGDDSPMELSKKEKDLNLLYGELRNKLADIVRDSNSLPSRNKALLVHVARIIQEEEKRAEEPGGLPNSWKEAWRRAVDDGVWVKVRGVHLEKREQNVSWLAVHLGLLGKTIVEDLENVRRELKWSYPPSFNVFSTYVNSYHRVIGQHLKTLEQQATELKDLHALLDWILNRYKSERIMGSLCLQADMKDESSDPQLEDGFLKRLKEKYCCRVREDMRCSLDKLIELEYEDFWKDRKNPEKEDDVLNSDFHMDIWTKVKGSINASRQMDAQLEPDVTSACLLELIQFPKRFESEFRLHCGALRPQPLWTEYQITYINSFTALQQHMDEYRATCPVQVEEFSKEVKWLNVRLLQDLEDQFKEDVKLYLRRMMTRKWLTNEEDFDKLYDRTELLSQHCALMRPPNVQEFASRLHYHVVKEYIGQLMKSNYSCKNRKHEKAANKIRMQWNYLQDLFKNMKSTHEWLYPVGDDLCDIIGQKNTTDIKEHLQALVEGYPDFSRKHLVAVLYFRGLLRGREHQLILQRLSELKKNQVGDKSRLLFDDMQVTVNTDCLSNLPFSCLSFLLPDN</sequence>
<evidence type="ECO:0000259" key="3">
    <source>
        <dbReference type="PROSITE" id="PS51068"/>
    </source>
</evidence>
<dbReference type="PANTHER" id="PTHR21292:SF7">
    <property type="entry name" value="EXOCYST COMPLEX COMPONENT 3-LIKE 2"/>
    <property type="match status" value="1"/>
</dbReference>